<sequence>MIEYLLRESTQKKFVADTKEYSLLDRLAGPTGLPALNEIAAPAVDLNALRDLKTTQELLIKVGLL</sequence>
<proteinExistence type="predicted"/>
<dbReference type="AlphaFoldDB" id="A0A6J6E3M2"/>
<name>A0A6J6E3M2_9ZZZZ</name>
<protein>
    <submittedName>
        <fullName evidence="1">Unannotated protein</fullName>
    </submittedName>
</protein>
<gene>
    <name evidence="1" type="ORF">UFOPK1650_00646</name>
</gene>
<dbReference type="EMBL" id="CAEZTJ010000085">
    <property type="protein sequence ID" value="CAB4569944.1"/>
    <property type="molecule type" value="Genomic_DNA"/>
</dbReference>
<accession>A0A6J6E3M2</accession>
<reference evidence="1" key="1">
    <citation type="submission" date="2020-05" db="EMBL/GenBank/DDBJ databases">
        <authorList>
            <person name="Chiriac C."/>
            <person name="Salcher M."/>
            <person name="Ghai R."/>
            <person name="Kavagutti S V."/>
        </authorList>
    </citation>
    <scope>NUCLEOTIDE SEQUENCE</scope>
</reference>
<evidence type="ECO:0000313" key="1">
    <source>
        <dbReference type="EMBL" id="CAB4569944.1"/>
    </source>
</evidence>
<organism evidence="1">
    <name type="scientific">freshwater metagenome</name>
    <dbReference type="NCBI Taxonomy" id="449393"/>
    <lineage>
        <taxon>unclassified sequences</taxon>
        <taxon>metagenomes</taxon>
        <taxon>ecological metagenomes</taxon>
    </lineage>
</organism>